<sequence length="252" mass="26245">MMFGNLSQQMKKSTQPVSTLLEMNAKTLELVSEQQTVFFSGLMSDSKKLLASLGSQSELNGVLAAQSVYAESVRERFTSASKNTYTAISTMNSQAASVMKSALELAGEDAKQAVSSAMTATKAPVKASTKKTSVAKPTAAKKSVKGSAVKASDTKAQAAKTLEKPAASTSQATESKASTKPVARKASVKKAPAKATTTRKAEAVSAKAVKAEAPNKTTQQQVSKPVIEKTRPQKAVAQLSPADVKADSSKNA</sequence>
<dbReference type="EMBL" id="JBHSGU010000005">
    <property type="protein sequence ID" value="MFC4700991.1"/>
    <property type="molecule type" value="Genomic_DNA"/>
</dbReference>
<organism evidence="3 4">
    <name type="scientific">Glaciecola siphonariae</name>
    <dbReference type="NCBI Taxonomy" id="521012"/>
    <lineage>
        <taxon>Bacteria</taxon>
        <taxon>Pseudomonadati</taxon>
        <taxon>Pseudomonadota</taxon>
        <taxon>Gammaproteobacteria</taxon>
        <taxon>Alteromonadales</taxon>
        <taxon>Alteromonadaceae</taxon>
        <taxon>Glaciecola</taxon>
    </lineage>
</organism>
<feature type="domain" description="Phasin" evidence="2">
    <location>
        <begin position="6"/>
        <end position="101"/>
    </location>
</feature>
<feature type="region of interest" description="Disordered" evidence="1">
    <location>
        <begin position="118"/>
        <end position="252"/>
    </location>
</feature>
<evidence type="ECO:0000256" key="1">
    <source>
        <dbReference type="SAM" id="MobiDB-lite"/>
    </source>
</evidence>
<feature type="compositionally biased region" description="Basic residues" evidence="1">
    <location>
        <begin position="182"/>
        <end position="192"/>
    </location>
</feature>
<comment type="caution">
    <text evidence="3">The sequence shown here is derived from an EMBL/GenBank/DDBJ whole genome shotgun (WGS) entry which is preliminary data.</text>
</comment>
<dbReference type="RefSeq" id="WP_382409036.1">
    <property type="nucleotide sequence ID" value="NZ_JBHSGU010000005.1"/>
</dbReference>
<name>A0ABV9LWT4_9ALTE</name>
<evidence type="ECO:0000313" key="4">
    <source>
        <dbReference type="Proteomes" id="UP001595897"/>
    </source>
</evidence>
<accession>A0ABV9LWT4</accession>
<feature type="compositionally biased region" description="Polar residues" evidence="1">
    <location>
        <begin position="167"/>
        <end position="178"/>
    </location>
</feature>
<keyword evidence="4" id="KW-1185">Reference proteome</keyword>
<evidence type="ECO:0000313" key="3">
    <source>
        <dbReference type="EMBL" id="MFC4700991.1"/>
    </source>
</evidence>
<feature type="compositionally biased region" description="Low complexity" evidence="1">
    <location>
        <begin position="193"/>
        <end position="212"/>
    </location>
</feature>
<proteinExistence type="predicted"/>
<dbReference type="InterPro" id="IPR018968">
    <property type="entry name" value="Phasin"/>
</dbReference>
<dbReference type="Pfam" id="PF09361">
    <property type="entry name" value="Phasin_2"/>
    <property type="match status" value="1"/>
</dbReference>
<dbReference type="Proteomes" id="UP001595897">
    <property type="component" value="Unassembled WGS sequence"/>
</dbReference>
<evidence type="ECO:0000259" key="2">
    <source>
        <dbReference type="Pfam" id="PF09361"/>
    </source>
</evidence>
<reference evidence="4" key="1">
    <citation type="journal article" date="2019" name="Int. J. Syst. Evol. Microbiol.">
        <title>The Global Catalogue of Microorganisms (GCM) 10K type strain sequencing project: providing services to taxonomists for standard genome sequencing and annotation.</title>
        <authorList>
            <consortium name="The Broad Institute Genomics Platform"/>
            <consortium name="The Broad Institute Genome Sequencing Center for Infectious Disease"/>
            <person name="Wu L."/>
            <person name="Ma J."/>
        </authorList>
    </citation>
    <scope>NUCLEOTIDE SEQUENCE [LARGE SCALE GENOMIC DNA]</scope>
    <source>
        <strain evidence="4">KACC 12507</strain>
    </source>
</reference>
<gene>
    <name evidence="3" type="ORF">ACFO4O_12530</name>
</gene>
<protein>
    <submittedName>
        <fullName evidence="3">Phasin family protein</fullName>
    </submittedName>
</protein>